<accession>A0A2R8A8R8</accession>
<dbReference type="EMBL" id="OMKW01000001">
    <property type="protein sequence ID" value="SPF28545.1"/>
    <property type="molecule type" value="Genomic_DNA"/>
</dbReference>
<evidence type="ECO:0000313" key="3">
    <source>
        <dbReference type="EMBL" id="SPF28545.1"/>
    </source>
</evidence>
<keyword evidence="4" id="KW-1185">Reference proteome</keyword>
<dbReference type="InterPro" id="IPR012429">
    <property type="entry name" value="HGSNAT_cat"/>
</dbReference>
<keyword evidence="1" id="KW-0812">Transmembrane</keyword>
<reference evidence="3 4" key="1">
    <citation type="submission" date="2018-03" db="EMBL/GenBank/DDBJ databases">
        <authorList>
            <person name="Keele B.F."/>
        </authorList>
    </citation>
    <scope>NUCLEOTIDE SEQUENCE [LARGE SCALE GENOMIC DNA]</scope>
    <source>
        <strain evidence="3 4">CeCT 8812</strain>
    </source>
</reference>
<gene>
    <name evidence="3" type="ORF">POI8812_00846</name>
</gene>
<feature type="transmembrane region" description="Helical" evidence="1">
    <location>
        <begin position="277"/>
        <end position="296"/>
    </location>
</feature>
<feature type="transmembrane region" description="Helical" evidence="1">
    <location>
        <begin position="41"/>
        <end position="62"/>
    </location>
</feature>
<sequence>MAQRLHGLDLARFLAFSGMVLVNFDIVLRDPEFGAPWLVELLQGRAAALFVVLAGVSFAIGARGRSAKQISRRTLKRSAVLLAVGLANLAIFPADIIHYYAVYFVVALPFLFASTRAVLLACGALLIGQVVAILLFDYDAGWAWESLTYLDLWTVEGALRNLLFNGWHPVLPWVGFLLWGIFLSRFDLGSRKVQGHLIGLGLAVALMVEIASHFLVGAAGPDELSLLFETEPVPPMPLYMIAATGWATAAIGLCLWLCPSERGFAAVLSAGRQTLTLYIAQVILGMGTFEAAGWLMNLSGGAALLTSLSFILTLVTYAWLWQRYISTTGPLEILLRRLSG</sequence>
<feature type="transmembrane region" description="Helical" evidence="1">
    <location>
        <begin position="195"/>
        <end position="216"/>
    </location>
</feature>
<feature type="domain" description="Heparan-alpha-glucosaminide N-acetyltransferase catalytic" evidence="2">
    <location>
        <begin position="4"/>
        <end position="190"/>
    </location>
</feature>
<dbReference type="InterPro" id="IPR052529">
    <property type="entry name" value="Bact_Transport_Assoc"/>
</dbReference>
<keyword evidence="1" id="KW-1133">Transmembrane helix</keyword>
<feature type="transmembrane region" description="Helical" evidence="1">
    <location>
        <begin position="118"/>
        <end position="136"/>
    </location>
</feature>
<dbReference type="PANTHER" id="PTHR30590:SF3">
    <property type="entry name" value="HYPOTHETICAL MEMBRANE SPANNING PROTEIN"/>
    <property type="match status" value="1"/>
</dbReference>
<evidence type="ECO:0000259" key="2">
    <source>
        <dbReference type="Pfam" id="PF07786"/>
    </source>
</evidence>
<feature type="transmembrane region" description="Helical" evidence="1">
    <location>
        <begin position="170"/>
        <end position="188"/>
    </location>
</feature>
<dbReference type="OrthoDB" id="9807744at2"/>
<keyword evidence="1" id="KW-0472">Membrane</keyword>
<dbReference type="Pfam" id="PF07786">
    <property type="entry name" value="HGSNAT_cat"/>
    <property type="match status" value="1"/>
</dbReference>
<evidence type="ECO:0000256" key="1">
    <source>
        <dbReference type="SAM" id="Phobius"/>
    </source>
</evidence>
<feature type="transmembrane region" description="Helical" evidence="1">
    <location>
        <begin position="97"/>
        <end position="113"/>
    </location>
</feature>
<feature type="transmembrane region" description="Helical" evidence="1">
    <location>
        <begin position="236"/>
        <end position="257"/>
    </location>
</feature>
<dbReference type="Proteomes" id="UP000244932">
    <property type="component" value="Unassembled WGS sequence"/>
</dbReference>
<feature type="transmembrane region" description="Helical" evidence="1">
    <location>
        <begin position="74"/>
        <end position="91"/>
    </location>
</feature>
<organism evidence="3 4">
    <name type="scientific">Pontivivens insulae</name>
    <dbReference type="NCBI Taxonomy" id="1639689"/>
    <lineage>
        <taxon>Bacteria</taxon>
        <taxon>Pseudomonadati</taxon>
        <taxon>Pseudomonadota</taxon>
        <taxon>Alphaproteobacteria</taxon>
        <taxon>Rhodobacterales</taxon>
        <taxon>Paracoccaceae</taxon>
        <taxon>Pontivivens</taxon>
    </lineage>
</organism>
<feature type="transmembrane region" description="Helical" evidence="1">
    <location>
        <begin position="302"/>
        <end position="321"/>
    </location>
</feature>
<proteinExistence type="predicted"/>
<dbReference type="AlphaFoldDB" id="A0A2R8A8R8"/>
<protein>
    <recommendedName>
        <fullName evidence="2">Heparan-alpha-glucosaminide N-acetyltransferase catalytic domain-containing protein</fullName>
    </recommendedName>
</protein>
<feature type="transmembrane region" description="Helical" evidence="1">
    <location>
        <begin position="12"/>
        <end position="29"/>
    </location>
</feature>
<dbReference type="RefSeq" id="WP_108781235.1">
    <property type="nucleotide sequence ID" value="NZ_OMKW01000001.1"/>
</dbReference>
<evidence type="ECO:0000313" key="4">
    <source>
        <dbReference type="Proteomes" id="UP000244932"/>
    </source>
</evidence>
<name>A0A2R8A8R8_9RHOB</name>
<dbReference type="PANTHER" id="PTHR30590">
    <property type="entry name" value="INNER MEMBRANE PROTEIN"/>
    <property type="match status" value="1"/>
</dbReference>